<evidence type="ECO:0000256" key="6">
    <source>
        <dbReference type="ARBA" id="ARBA00022967"/>
    </source>
</evidence>
<evidence type="ECO:0000256" key="3">
    <source>
        <dbReference type="ARBA" id="ARBA00022592"/>
    </source>
</evidence>
<dbReference type="InterPro" id="IPR003593">
    <property type="entry name" value="AAA+_ATPase"/>
</dbReference>
<dbReference type="Gene3D" id="3.40.50.300">
    <property type="entry name" value="P-loop containing nucleotide triphosphate hydrolases"/>
    <property type="match status" value="1"/>
</dbReference>
<keyword evidence="1" id="KW-0813">Transport</keyword>
<dbReference type="CDD" id="cd03260">
    <property type="entry name" value="ABC_PstB_phosphate_transporter"/>
    <property type="match status" value="1"/>
</dbReference>
<evidence type="ECO:0000256" key="7">
    <source>
        <dbReference type="ARBA" id="ARBA00023136"/>
    </source>
</evidence>
<keyword evidence="2" id="KW-1003">Cell membrane</keyword>
<evidence type="ECO:0000313" key="10">
    <source>
        <dbReference type="Proteomes" id="UP000051568"/>
    </source>
</evidence>
<comment type="caution">
    <text evidence="9">The sequence shown here is derived from an EMBL/GenBank/DDBJ whole genome shotgun (WGS) entry which is preliminary data.</text>
</comment>
<name>A0A0R2IY25_9LACO</name>
<proteinExistence type="predicted"/>
<dbReference type="SMART" id="SM00382">
    <property type="entry name" value="AAA"/>
    <property type="match status" value="1"/>
</dbReference>
<accession>A0A0R2IY25</accession>
<reference evidence="9 10" key="1">
    <citation type="journal article" date="2015" name="Genome Announc.">
        <title>Expanding the biotechnology potential of lactobacilli through comparative genomics of 213 strains and associated genera.</title>
        <authorList>
            <person name="Sun Z."/>
            <person name="Harris H.M."/>
            <person name="McCann A."/>
            <person name="Guo C."/>
            <person name="Argimon S."/>
            <person name="Zhang W."/>
            <person name="Yang X."/>
            <person name="Jeffery I.B."/>
            <person name="Cooney J.C."/>
            <person name="Kagawa T.F."/>
            <person name="Liu W."/>
            <person name="Song Y."/>
            <person name="Salvetti E."/>
            <person name="Wrobel A."/>
            <person name="Rasinkangas P."/>
            <person name="Parkhill J."/>
            <person name="Rea M.C."/>
            <person name="O'Sullivan O."/>
            <person name="Ritari J."/>
            <person name="Douillard F.P."/>
            <person name="Paul Ross R."/>
            <person name="Yang R."/>
            <person name="Briner A.E."/>
            <person name="Felis G.E."/>
            <person name="de Vos W.M."/>
            <person name="Barrangou R."/>
            <person name="Klaenhammer T.R."/>
            <person name="Caufield P.W."/>
            <person name="Cui Y."/>
            <person name="Zhang H."/>
            <person name="O'Toole P.W."/>
        </authorList>
    </citation>
    <scope>NUCLEOTIDE SEQUENCE [LARGE SCALE GENOMIC DNA]</scope>
    <source>
        <strain evidence="9 10">DSM 17757</strain>
    </source>
</reference>
<keyword evidence="4" id="KW-0547">Nucleotide-binding</keyword>
<dbReference type="InterPro" id="IPR005670">
    <property type="entry name" value="PstB-like"/>
</dbReference>
<dbReference type="GO" id="GO:0005315">
    <property type="term" value="F:phosphate transmembrane transporter activity"/>
    <property type="evidence" value="ECO:0007669"/>
    <property type="project" value="InterPro"/>
</dbReference>
<organism evidence="9 10">
    <name type="scientific">Pediococcus cellicola</name>
    <dbReference type="NCBI Taxonomy" id="319652"/>
    <lineage>
        <taxon>Bacteria</taxon>
        <taxon>Bacillati</taxon>
        <taxon>Bacillota</taxon>
        <taxon>Bacilli</taxon>
        <taxon>Lactobacillales</taxon>
        <taxon>Lactobacillaceae</taxon>
        <taxon>Pediococcus</taxon>
    </lineage>
</organism>
<dbReference type="PANTHER" id="PTHR43423:SF10">
    <property type="entry name" value="PHOSPHATE IMPORT ATP-BINDING PROTEIN PSTB 2"/>
    <property type="match status" value="1"/>
</dbReference>
<dbReference type="GO" id="GO:0035435">
    <property type="term" value="P:phosphate ion transmembrane transport"/>
    <property type="evidence" value="ECO:0007669"/>
    <property type="project" value="InterPro"/>
</dbReference>
<dbReference type="Pfam" id="PF00005">
    <property type="entry name" value="ABC_tran"/>
    <property type="match status" value="1"/>
</dbReference>
<dbReference type="NCBIfam" id="TIGR00972">
    <property type="entry name" value="3a0107s01c2"/>
    <property type="match status" value="1"/>
</dbReference>
<evidence type="ECO:0000256" key="1">
    <source>
        <dbReference type="ARBA" id="ARBA00022448"/>
    </source>
</evidence>
<evidence type="ECO:0000313" key="9">
    <source>
        <dbReference type="EMBL" id="KRN66708.1"/>
    </source>
</evidence>
<gene>
    <name evidence="9" type="ORF">IV80_GL001299</name>
</gene>
<evidence type="ECO:0000259" key="8">
    <source>
        <dbReference type="PROSITE" id="PS50893"/>
    </source>
</evidence>
<dbReference type="STRING" id="319652.IV80_GL001299"/>
<dbReference type="SUPFAM" id="SSF52540">
    <property type="entry name" value="P-loop containing nucleoside triphosphate hydrolases"/>
    <property type="match status" value="1"/>
</dbReference>
<dbReference type="InterPro" id="IPR017871">
    <property type="entry name" value="ABC_transporter-like_CS"/>
</dbReference>
<evidence type="ECO:0000256" key="4">
    <source>
        <dbReference type="ARBA" id="ARBA00022741"/>
    </source>
</evidence>
<dbReference type="PATRIC" id="fig|319652.3.peg.1314"/>
<evidence type="ECO:0000256" key="2">
    <source>
        <dbReference type="ARBA" id="ARBA00022475"/>
    </source>
</evidence>
<dbReference type="PROSITE" id="PS50893">
    <property type="entry name" value="ABC_TRANSPORTER_2"/>
    <property type="match status" value="1"/>
</dbReference>
<keyword evidence="3" id="KW-0592">Phosphate transport</keyword>
<protein>
    <submittedName>
        <fullName evidence="9">ABC superfamily ATP binding cassette transporter ABC protein</fullName>
    </submittedName>
</protein>
<dbReference type="Proteomes" id="UP000051568">
    <property type="component" value="Unassembled WGS sequence"/>
</dbReference>
<dbReference type="GO" id="GO:0016887">
    <property type="term" value="F:ATP hydrolysis activity"/>
    <property type="evidence" value="ECO:0007669"/>
    <property type="project" value="InterPro"/>
</dbReference>
<dbReference type="InterPro" id="IPR003439">
    <property type="entry name" value="ABC_transporter-like_ATP-bd"/>
</dbReference>
<dbReference type="EMBL" id="JQBR01000004">
    <property type="protein sequence ID" value="KRN66708.1"/>
    <property type="molecule type" value="Genomic_DNA"/>
</dbReference>
<keyword evidence="10" id="KW-1185">Reference proteome</keyword>
<dbReference type="GO" id="GO:0005524">
    <property type="term" value="F:ATP binding"/>
    <property type="evidence" value="ECO:0007669"/>
    <property type="project" value="UniProtKB-KW"/>
</dbReference>
<feature type="domain" description="ABC transporter" evidence="8">
    <location>
        <begin position="26"/>
        <end position="265"/>
    </location>
</feature>
<sequence length="270" mass="30487">MTKMKTYNLEETYIHKFDPIETPLGLETKDLQVFYGDNHAMYNGSLQFPKNAITALIGASGSGKSTFLRSLNRMNDDIATVKGKILYQDVDINASEINVYEMRKHVGMVFQRPNPFAKSIFNNIAYPLRKAGMKSKSQLAERVEKSLVQAALWDEVKDDLNRSALALSGGQQQRLCIARALAMNPDVLLLDEPASALDPISTGKLEQALYDLQKHYTIIMVTHSMQQASRVSDYTAFFHMGHILEFDRTQRIFTRPHIQATEDYISGNFG</sequence>
<dbReference type="InterPro" id="IPR027417">
    <property type="entry name" value="P-loop_NTPase"/>
</dbReference>
<dbReference type="PANTHER" id="PTHR43423">
    <property type="entry name" value="ABC TRANSPORTER I FAMILY MEMBER 17"/>
    <property type="match status" value="1"/>
</dbReference>
<keyword evidence="6" id="KW-1278">Translocase</keyword>
<evidence type="ECO:0000256" key="5">
    <source>
        <dbReference type="ARBA" id="ARBA00022840"/>
    </source>
</evidence>
<dbReference type="PROSITE" id="PS00211">
    <property type="entry name" value="ABC_TRANSPORTER_1"/>
    <property type="match status" value="1"/>
</dbReference>
<keyword evidence="5" id="KW-0067">ATP-binding</keyword>
<dbReference type="AlphaFoldDB" id="A0A0R2IY25"/>
<dbReference type="GO" id="GO:0016020">
    <property type="term" value="C:membrane"/>
    <property type="evidence" value="ECO:0007669"/>
    <property type="project" value="InterPro"/>
</dbReference>
<keyword evidence="7" id="KW-0472">Membrane</keyword>